<keyword evidence="5 10" id="KW-0133">Cell shape</keyword>
<dbReference type="InterPro" id="IPR007235">
    <property type="entry name" value="Glyco_trans_28_C"/>
</dbReference>
<keyword evidence="4 10" id="KW-0808">Transferase</keyword>
<protein>
    <recommendedName>
        <fullName evidence="10">UDP-N-acetylglucosamine--N-acetylmuramyl-(pentapeptide) pyrophosphoryl-undecaprenol N-acetylglucosamine transferase</fullName>
        <ecNumber evidence="10">2.4.1.227</ecNumber>
    </recommendedName>
    <alternativeName>
        <fullName evidence="10">Undecaprenyl-PP-MurNAc-pentapeptide-UDPGlcNAc GlcNAc transferase</fullName>
    </alternativeName>
</protein>
<feature type="domain" description="Glycosyltransferase family 28 N-terminal" evidence="11">
    <location>
        <begin position="5"/>
        <end position="142"/>
    </location>
</feature>
<evidence type="ECO:0000256" key="7">
    <source>
        <dbReference type="ARBA" id="ARBA00023136"/>
    </source>
</evidence>
<keyword evidence="1 10" id="KW-1003">Cell membrane</keyword>
<evidence type="ECO:0000256" key="9">
    <source>
        <dbReference type="ARBA" id="ARBA00023316"/>
    </source>
</evidence>
<evidence type="ECO:0000256" key="5">
    <source>
        <dbReference type="ARBA" id="ARBA00022960"/>
    </source>
</evidence>
<dbReference type="Proteomes" id="UP001063782">
    <property type="component" value="Chromosome"/>
</dbReference>
<feature type="domain" description="Glycosyl transferase family 28 C-terminal" evidence="12">
    <location>
        <begin position="187"/>
        <end position="338"/>
    </location>
</feature>
<evidence type="ECO:0000256" key="1">
    <source>
        <dbReference type="ARBA" id="ARBA00022475"/>
    </source>
</evidence>
<keyword evidence="14" id="KW-1185">Reference proteome</keyword>
<dbReference type="InterPro" id="IPR006009">
    <property type="entry name" value="GlcNAc_MurG"/>
</dbReference>
<keyword evidence="8 10" id="KW-0131">Cell cycle</keyword>
<evidence type="ECO:0000256" key="6">
    <source>
        <dbReference type="ARBA" id="ARBA00022984"/>
    </source>
</evidence>
<keyword evidence="2 10" id="KW-0132">Cell division</keyword>
<accession>A0ABY6F2L2</accession>
<feature type="binding site" evidence="10">
    <location>
        <begin position="269"/>
        <end position="274"/>
    </location>
    <ligand>
        <name>UDP-N-acetyl-alpha-D-glucosamine</name>
        <dbReference type="ChEBI" id="CHEBI:57705"/>
    </ligand>
</feature>
<dbReference type="CDD" id="cd03785">
    <property type="entry name" value="GT28_MurG"/>
    <property type="match status" value="1"/>
</dbReference>
<dbReference type="HAMAP" id="MF_00033">
    <property type="entry name" value="MurG"/>
    <property type="match status" value="1"/>
</dbReference>
<dbReference type="SUPFAM" id="SSF53756">
    <property type="entry name" value="UDP-Glycosyltransferase/glycogen phosphorylase"/>
    <property type="match status" value="1"/>
</dbReference>
<feature type="binding site" evidence="10">
    <location>
        <position position="250"/>
    </location>
    <ligand>
        <name>UDP-N-acetyl-alpha-D-glucosamine</name>
        <dbReference type="ChEBI" id="CHEBI:57705"/>
    </ligand>
</feature>
<comment type="similarity">
    <text evidence="10">Belongs to the glycosyltransferase 28 family. MurG subfamily.</text>
</comment>
<evidence type="ECO:0000256" key="2">
    <source>
        <dbReference type="ARBA" id="ARBA00022618"/>
    </source>
</evidence>
<dbReference type="Pfam" id="PF03033">
    <property type="entry name" value="Glyco_transf_28"/>
    <property type="match status" value="1"/>
</dbReference>
<evidence type="ECO:0000256" key="4">
    <source>
        <dbReference type="ARBA" id="ARBA00022679"/>
    </source>
</evidence>
<dbReference type="NCBIfam" id="TIGR01133">
    <property type="entry name" value="murG"/>
    <property type="match status" value="1"/>
</dbReference>
<dbReference type="RefSeq" id="WP_263075804.1">
    <property type="nucleotide sequence ID" value="NZ_CP089977.1"/>
</dbReference>
<dbReference type="Pfam" id="PF04101">
    <property type="entry name" value="Glyco_tran_28_C"/>
    <property type="match status" value="1"/>
</dbReference>
<gene>
    <name evidence="10 13" type="primary">murG</name>
    <name evidence="13" type="ORF">LU297_06885</name>
</gene>
<dbReference type="Gene3D" id="3.40.50.2000">
    <property type="entry name" value="Glycogen Phosphorylase B"/>
    <property type="match status" value="2"/>
</dbReference>
<name>A0ABY6F2L2_9GAMM</name>
<evidence type="ECO:0000256" key="3">
    <source>
        <dbReference type="ARBA" id="ARBA00022676"/>
    </source>
</evidence>
<evidence type="ECO:0000256" key="10">
    <source>
        <dbReference type="HAMAP-Rule" id="MF_00033"/>
    </source>
</evidence>
<feature type="binding site" evidence="10">
    <location>
        <position position="165"/>
    </location>
    <ligand>
        <name>UDP-N-acetyl-alpha-D-glucosamine</name>
        <dbReference type="ChEBI" id="CHEBI:57705"/>
    </ligand>
</feature>
<dbReference type="EC" id="2.4.1.227" evidence="10"/>
<comment type="pathway">
    <text evidence="10">Cell wall biogenesis; peptidoglycan biosynthesis.</text>
</comment>
<evidence type="ECO:0000313" key="13">
    <source>
        <dbReference type="EMBL" id="UXZ04318.1"/>
    </source>
</evidence>
<feature type="binding site" evidence="10">
    <location>
        <position position="295"/>
    </location>
    <ligand>
        <name>UDP-N-acetyl-alpha-D-glucosamine</name>
        <dbReference type="ChEBI" id="CHEBI:57705"/>
    </ligand>
</feature>
<feature type="binding site" evidence="10">
    <location>
        <begin position="12"/>
        <end position="14"/>
    </location>
    <ligand>
        <name>UDP-N-acetyl-alpha-D-glucosamine</name>
        <dbReference type="ChEBI" id="CHEBI:57705"/>
    </ligand>
</feature>
<dbReference type="GO" id="GO:0016757">
    <property type="term" value="F:glycosyltransferase activity"/>
    <property type="evidence" value="ECO:0007669"/>
    <property type="project" value="UniProtKB-KW"/>
</dbReference>
<keyword evidence="7 10" id="KW-0472">Membrane</keyword>
<reference evidence="13" key="1">
    <citation type="submission" date="2021-12" db="EMBL/GenBank/DDBJ databases">
        <title>taxonomy of Moraxella sp. ZY201224.</title>
        <authorList>
            <person name="Li F."/>
        </authorList>
    </citation>
    <scope>NUCLEOTIDE SEQUENCE</scope>
    <source>
        <strain evidence="13">ZY201224</strain>
    </source>
</reference>
<feature type="binding site" evidence="10">
    <location>
        <position position="193"/>
    </location>
    <ligand>
        <name>UDP-N-acetyl-alpha-D-glucosamine</name>
        <dbReference type="ChEBI" id="CHEBI:57705"/>
    </ligand>
</feature>
<keyword evidence="3 10" id="KW-0328">Glycosyltransferase</keyword>
<comment type="catalytic activity">
    <reaction evidence="10">
        <text>di-trans,octa-cis-undecaprenyl diphospho-N-acetyl-alpha-D-muramoyl-L-alanyl-D-glutamyl-meso-2,6-diaminopimeloyl-D-alanyl-D-alanine + UDP-N-acetyl-alpha-D-glucosamine = di-trans,octa-cis-undecaprenyl diphospho-[N-acetyl-alpha-D-glucosaminyl-(1-&gt;4)]-N-acetyl-alpha-D-muramoyl-L-alanyl-D-glutamyl-meso-2,6-diaminopimeloyl-D-alanyl-D-alanine + UDP + H(+)</text>
        <dbReference type="Rhea" id="RHEA:31227"/>
        <dbReference type="ChEBI" id="CHEBI:15378"/>
        <dbReference type="ChEBI" id="CHEBI:57705"/>
        <dbReference type="ChEBI" id="CHEBI:58223"/>
        <dbReference type="ChEBI" id="CHEBI:61387"/>
        <dbReference type="ChEBI" id="CHEBI:61388"/>
        <dbReference type="EC" id="2.4.1.227"/>
    </reaction>
</comment>
<evidence type="ECO:0000313" key="14">
    <source>
        <dbReference type="Proteomes" id="UP001063782"/>
    </source>
</evidence>
<keyword evidence="6 10" id="KW-0573">Peptidoglycan synthesis</keyword>
<dbReference type="PANTHER" id="PTHR21015:SF22">
    <property type="entry name" value="GLYCOSYLTRANSFERASE"/>
    <property type="match status" value="1"/>
</dbReference>
<dbReference type="PANTHER" id="PTHR21015">
    <property type="entry name" value="UDP-N-ACETYLGLUCOSAMINE--N-ACETYLMURAMYL-(PENTAPEPTIDE) PYROPHOSPHORYL-UNDECAPRENOL N-ACETYLGLUCOSAMINE TRANSFERASE 1"/>
    <property type="match status" value="1"/>
</dbReference>
<dbReference type="EMBL" id="CP089977">
    <property type="protein sequence ID" value="UXZ04318.1"/>
    <property type="molecule type" value="Genomic_DNA"/>
</dbReference>
<comment type="function">
    <text evidence="10">Cell wall formation. Catalyzes the transfer of a GlcNAc subunit on undecaprenyl-pyrophosphoryl-MurNAc-pentapeptide (lipid intermediate I) to form undecaprenyl-pyrophosphoryl-MurNAc-(pentapeptide)GlcNAc (lipid intermediate II).</text>
</comment>
<proteinExistence type="inferred from homology"/>
<feature type="binding site" evidence="10">
    <location>
        <position position="124"/>
    </location>
    <ligand>
        <name>UDP-N-acetyl-alpha-D-glucosamine</name>
        <dbReference type="ChEBI" id="CHEBI:57705"/>
    </ligand>
</feature>
<comment type="subcellular location">
    <subcellularLocation>
        <location evidence="10">Cell membrane</location>
        <topology evidence="10">Peripheral membrane protein</topology>
        <orientation evidence="10">Cytoplasmic side</orientation>
    </subcellularLocation>
</comment>
<evidence type="ECO:0000256" key="8">
    <source>
        <dbReference type="ARBA" id="ARBA00023306"/>
    </source>
</evidence>
<sequence length="363" mass="39002">MTMNVLMMAAGTGGHVFPALAVADELASRGAKIHWLGTPAGMENELVAKHGYQMHHIDMQGLRGKGLARMVKLPFMLFKAVMSARKIIQTHQIDVVVGFGGYVTAPGGLAAKLCKVPLIIHEQNAIAGMSNRNLATHADRVLQAFDGAFGANLGNKLLTVGNPVRQQIAQIAMPSERYLQDESPLKVLVVGGSLGAMPINKAVLDMLNHLQRPINLQHQCGKDNHEEMLVAYSQAGIDTNKHITQLKPFIEDMAQAYAWADVIICRAGALTVTEIQTAGVAAIFIPLPHAVDDHQTANAKSLTDKDAGILLPQTQLSGEKLAQILDNLDRKQCLAMANIARGLAKTNATNEVADLVGQIAKKF</sequence>
<evidence type="ECO:0000259" key="12">
    <source>
        <dbReference type="Pfam" id="PF04101"/>
    </source>
</evidence>
<dbReference type="InterPro" id="IPR004276">
    <property type="entry name" value="GlycoTrans_28_N"/>
</dbReference>
<evidence type="ECO:0000259" key="11">
    <source>
        <dbReference type="Pfam" id="PF03033"/>
    </source>
</evidence>
<organism evidence="13 14">
    <name type="scientific">Moraxella nasicaprae</name>
    <dbReference type="NCBI Taxonomy" id="2904122"/>
    <lineage>
        <taxon>Bacteria</taxon>
        <taxon>Pseudomonadati</taxon>
        <taxon>Pseudomonadota</taxon>
        <taxon>Gammaproteobacteria</taxon>
        <taxon>Moraxellales</taxon>
        <taxon>Moraxellaceae</taxon>
        <taxon>Moraxella</taxon>
    </lineage>
</organism>
<keyword evidence="9 10" id="KW-0961">Cell wall biogenesis/degradation</keyword>